<accession>A0A2H3CEM0</accession>
<protein>
    <submittedName>
        <fullName evidence="2">Uncharacterized protein</fullName>
    </submittedName>
</protein>
<dbReference type="OrthoDB" id="26679at2759"/>
<keyword evidence="3" id="KW-1185">Reference proteome</keyword>
<proteinExistence type="predicted"/>
<dbReference type="Proteomes" id="UP000217790">
    <property type="component" value="Unassembled WGS sequence"/>
</dbReference>
<dbReference type="EMBL" id="KZ293728">
    <property type="protein sequence ID" value="PBK81539.1"/>
    <property type="molecule type" value="Genomic_DNA"/>
</dbReference>
<dbReference type="STRING" id="47427.A0A2H3CEM0"/>
<feature type="region of interest" description="Disordered" evidence="1">
    <location>
        <begin position="27"/>
        <end position="52"/>
    </location>
</feature>
<evidence type="ECO:0000313" key="3">
    <source>
        <dbReference type="Proteomes" id="UP000217790"/>
    </source>
</evidence>
<dbReference type="AlphaFoldDB" id="A0A2H3CEM0"/>
<reference evidence="3" key="1">
    <citation type="journal article" date="2017" name="Nat. Ecol. Evol.">
        <title>Genome expansion and lineage-specific genetic innovations in the forest pathogenic fungi Armillaria.</title>
        <authorList>
            <person name="Sipos G."/>
            <person name="Prasanna A.N."/>
            <person name="Walter M.C."/>
            <person name="O'Connor E."/>
            <person name="Balint B."/>
            <person name="Krizsan K."/>
            <person name="Kiss B."/>
            <person name="Hess J."/>
            <person name="Varga T."/>
            <person name="Slot J."/>
            <person name="Riley R."/>
            <person name="Boka B."/>
            <person name="Rigling D."/>
            <person name="Barry K."/>
            <person name="Lee J."/>
            <person name="Mihaltcheva S."/>
            <person name="LaButti K."/>
            <person name="Lipzen A."/>
            <person name="Waldron R."/>
            <person name="Moloney N.M."/>
            <person name="Sperisen C."/>
            <person name="Kredics L."/>
            <person name="Vagvoelgyi C."/>
            <person name="Patrignani A."/>
            <person name="Fitzpatrick D."/>
            <person name="Nagy I."/>
            <person name="Doyle S."/>
            <person name="Anderson J.B."/>
            <person name="Grigoriev I.V."/>
            <person name="Gueldener U."/>
            <person name="Muensterkoetter M."/>
            <person name="Nagy L.G."/>
        </authorList>
    </citation>
    <scope>NUCLEOTIDE SEQUENCE [LARGE SCALE GENOMIC DNA]</scope>
    <source>
        <strain evidence="3">Ar21-2</strain>
    </source>
</reference>
<name>A0A2H3CEM0_ARMGA</name>
<gene>
    <name evidence="2" type="ORF">ARMGADRAFT_776329</name>
</gene>
<evidence type="ECO:0000256" key="1">
    <source>
        <dbReference type="SAM" id="MobiDB-lite"/>
    </source>
</evidence>
<dbReference type="InParanoid" id="A0A2H3CEM0"/>
<sequence>MASPIPPLIPGPAKGTEEWIDRFATLFSPPTPRASPTNTLPPLHQFDSPRSPGTEIGAFVSLPPSQDPFAAVPFSRMHARAK</sequence>
<evidence type="ECO:0000313" key="2">
    <source>
        <dbReference type="EMBL" id="PBK81539.1"/>
    </source>
</evidence>
<organism evidence="2 3">
    <name type="scientific">Armillaria gallica</name>
    <name type="common">Bulbous honey fungus</name>
    <name type="synonym">Armillaria bulbosa</name>
    <dbReference type="NCBI Taxonomy" id="47427"/>
    <lineage>
        <taxon>Eukaryota</taxon>
        <taxon>Fungi</taxon>
        <taxon>Dikarya</taxon>
        <taxon>Basidiomycota</taxon>
        <taxon>Agaricomycotina</taxon>
        <taxon>Agaricomycetes</taxon>
        <taxon>Agaricomycetidae</taxon>
        <taxon>Agaricales</taxon>
        <taxon>Marasmiineae</taxon>
        <taxon>Physalacriaceae</taxon>
        <taxon>Armillaria</taxon>
    </lineage>
</organism>